<dbReference type="PANTHER" id="PTHR30055">
    <property type="entry name" value="HTH-TYPE TRANSCRIPTIONAL REGULATOR RUTR"/>
    <property type="match status" value="1"/>
</dbReference>
<feature type="region of interest" description="Disordered" evidence="5">
    <location>
        <begin position="1"/>
        <end position="23"/>
    </location>
</feature>
<gene>
    <name evidence="7" type="ORF">KDK95_19385</name>
</gene>
<dbReference type="AlphaFoldDB" id="A0A941EDK1"/>
<dbReference type="Gene3D" id="1.10.10.60">
    <property type="entry name" value="Homeodomain-like"/>
    <property type="match status" value="1"/>
</dbReference>
<reference evidence="7" key="1">
    <citation type="submission" date="2021-04" db="EMBL/GenBank/DDBJ databases">
        <title>Genome based classification of Actinospica acidithermotolerans sp. nov., an actinobacterium isolated from an Indonesian hot spring.</title>
        <authorList>
            <person name="Kusuma A.B."/>
            <person name="Putra K.E."/>
            <person name="Nafisah S."/>
            <person name="Loh J."/>
            <person name="Nouioui I."/>
            <person name="Goodfellow M."/>
        </authorList>
    </citation>
    <scope>NUCLEOTIDE SEQUENCE</scope>
    <source>
        <strain evidence="7">MGRD01-02</strain>
    </source>
</reference>
<dbReference type="PROSITE" id="PS50977">
    <property type="entry name" value="HTH_TETR_2"/>
    <property type="match status" value="1"/>
</dbReference>
<evidence type="ECO:0000256" key="2">
    <source>
        <dbReference type="ARBA" id="ARBA00023125"/>
    </source>
</evidence>
<keyword evidence="8" id="KW-1185">Reference proteome</keyword>
<sequence>MQSKAEARVQSKAEPKARRARGSLNQQVIAEAAMKVCDRDGIEALTFERIGRELGAHPTAIYRHFRDKDELLLALTDELHADATSDGLPTTDDWAEDLRFIARRIHAAFLAHPHVGQLVAARTARRRHEFAVVEYILGCMRRAGLPDPEAARCYRVFADFVLAYASMDAALLALDAPKREADLRSWEVDYRSLPHDQYPNLAALIDHIPSLDRPENFELAVDLMITSIGTRVPTAGS</sequence>
<dbReference type="InterPro" id="IPR001647">
    <property type="entry name" value="HTH_TetR"/>
</dbReference>
<keyword evidence="2 4" id="KW-0238">DNA-binding</keyword>
<evidence type="ECO:0000256" key="1">
    <source>
        <dbReference type="ARBA" id="ARBA00023015"/>
    </source>
</evidence>
<dbReference type="Pfam" id="PF02909">
    <property type="entry name" value="TetR_C_1"/>
    <property type="match status" value="1"/>
</dbReference>
<accession>A0A941EDK1</accession>
<evidence type="ECO:0000313" key="7">
    <source>
        <dbReference type="EMBL" id="MBR7828483.1"/>
    </source>
</evidence>
<feature type="domain" description="HTH tetR-type" evidence="6">
    <location>
        <begin position="23"/>
        <end position="83"/>
    </location>
</feature>
<dbReference type="GO" id="GO:0045892">
    <property type="term" value="P:negative regulation of DNA-templated transcription"/>
    <property type="evidence" value="ECO:0007669"/>
    <property type="project" value="InterPro"/>
</dbReference>
<dbReference type="PRINTS" id="PR00455">
    <property type="entry name" value="HTHTETR"/>
</dbReference>
<evidence type="ECO:0000259" key="6">
    <source>
        <dbReference type="PROSITE" id="PS50977"/>
    </source>
</evidence>
<dbReference type="Proteomes" id="UP000676325">
    <property type="component" value="Unassembled WGS sequence"/>
</dbReference>
<dbReference type="EMBL" id="JAGSOH010000057">
    <property type="protein sequence ID" value="MBR7828483.1"/>
    <property type="molecule type" value="Genomic_DNA"/>
</dbReference>
<evidence type="ECO:0000256" key="4">
    <source>
        <dbReference type="PROSITE-ProRule" id="PRU00335"/>
    </source>
</evidence>
<dbReference type="InterPro" id="IPR009057">
    <property type="entry name" value="Homeodomain-like_sf"/>
</dbReference>
<dbReference type="GO" id="GO:0000976">
    <property type="term" value="F:transcription cis-regulatory region binding"/>
    <property type="evidence" value="ECO:0007669"/>
    <property type="project" value="TreeGrafter"/>
</dbReference>
<dbReference type="PANTHER" id="PTHR30055:SF234">
    <property type="entry name" value="HTH-TYPE TRANSCRIPTIONAL REGULATOR BETI"/>
    <property type="match status" value="1"/>
</dbReference>
<name>A0A941EDK1_9ACTN</name>
<organism evidence="7 8">
    <name type="scientific">Actinospica acidithermotolerans</name>
    <dbReference type="NCBI Taxonomy" id="2828514"/>
    <lineage>
        <taxon>Bacteria</taxon>
        <taxon>Bacillati</taxon>
        <taxon>Actinomycetota</taxon>
        <taxon>Actinomycetes</taxon>
        <taxon>Catenulisporales</taxon>
        <taxon>Actinospicaceae</taxon>
        <taxon>Actinospica</taxon>
    </lineage>
</organism>
<comment type="caution">
    <text evidence="7">The sequence shown here is derived from an EMBL/GenBank/DDBJ whole genome shotgun (WGS) entry which is preliminary data.</text>
</comment>
<evidence type="ECO:0000256" key="5">
    <source>
        <dbReference type="SAM" id="MobiDB-lite"/>
    </source>
</evidence>
<proteinExistence type="predicted"/>
<dbReference type="Gene3D" id="1.10.357.10">
    <property type="entry name" value="Tetracycline Repressor, domain 2"/>
    <property type="match status" value="1"/>
</dbReference>
<dbReference type="InterPro" id="IPR036271">
    <property type="entry name" value="Tet_transcr_reg_TetR-rel_C_sf"/>
</dbReference>
<protein>
    <submittedName>
        <fullName evidence="7">TetR/AcrR family transcriptional regulator C-terminal domain-containing protein</fullName>
    </submittedName>
</protein>
<feature type="DNA-binding region" description="H-T-H motif" evidence="4">
    <location>
        <begin position="46"/>
        <end position="65"/>
    </location>
</feature>
<evidence type="ECO:0000256" key="3">
    <source>
        <dbReference type="ARBA" id="ARBA00023163"/>
    </source>
</evidence>
<dbReference type="InterPro" id="IPR050109">
    <property type="entry name" value="HTH-type_TetR-like_transc_reg"/>
</dbReference>
<dbReference type="SUPFAM" id="SSF46689">
    <property type="entry name" value="Homeodomain-like"/>
    <property type="match status" value="1"/>
</dbReference>
<dbReference type="InterPro" id="IPR004111">
    <property type="entry name" value="Repressor_TetR_C"/>
</dbReference>
<keyword evidence="1" id="KW-0805">Transcription regulation</keyword>
<dbReference type="Pfam" id="PF00440">
    <property type="entry name" value="TetR_N"/>
    <property type="match status" value="1"/>
</dbReference>
<dbReference type="GO" id="GO:0003700">
    <property type="term" value="F:DNA-binding transcription factor activity"/>
    <property type="evidence" value="ECO:0007669"/>
    <property type="project" value="TreeGrafter"/>
</dbReference>
<keyword evidence="3" id="KW-0804">Transcription</keyword>
<dbReference type="SUPFAM" id="SSF48498">
    <property type="entry name" value="Tetracyclin repressor-like, C-terminal domain"/>
    <property type="match status" value="1"/>
</dbReference>
<feature type="compositionally biased region" description="Basic and acidic residues" evidence="5">
    <location>
        <begin position="1"/>
        <end position="17"/>
    </location>
</feature>
<evidence type="ECO:0000313" key="8">
    <source>
        <dbReference type="Proteomes" id="UP000676325"/>
    </source>
</evidence>
<dbReference type="RefSeq" id="WP_212519615.1">
    <property type="nucleotide sequence ID" value="NZ_JAGSOH010000057.1"/>
</dbReference>